<gene>
    <name evidence="3" type="ORF">QS748_10065</name>
</gene>
<evidence type="ECO:0000313" key="3">
    <source>
        <dbReference type="EMBL" id="MDP0589501.1"/>
    </source>
</evidence>
<feature type="chain" id="PRO_5041695943" evidence="2">
    <location>
        <begin position="19"/>
        <end position="352"/>
    </location>
</feature>
<evidence type="ECO:0000256" key="1">
    <source>
        <dbReference type="SAM" id="MobiDB-lite"/>
    </source>
</evidence>
<feature type="region of interest" description="Disordered" evidence="1">
    <location>
        <begin position="306"/>
        <end position="352"/>
    </location>
</feature>
<keyword evidence="2" id="KW-0732">Signal</keyword>
<organism evidence="3 4">
    <name type="scientific">Candidatus Endonucleibacter bathymodioli</name>
    <dbReference type="NCBI Taxonomy" id="539814"/>
    <lineage>
        <taxon>Bacteria</taxon>
        <taxon>Pseudomonadati</taxon>
        <taxon>Pseudomonadota</taxon>
        <taxon>Gammaproteobacteria</taxon>
        <taxon>Oceanospirillales</taxon>
        <taxon>Endozoicomonadaceae</taxon>
        <taxon>Candidatus Endonucleibacter</taxon>
    </lineage>
</organism>
<dbReference type="EMBL" id="JASXSV010000015">
    <property type="protein sequence ID" value="MDP0589501.1"/>
    <property type="molecule type" value="Genomic_DNA"/>
</dbReference>
<dbReference type="AlphaFoldDB" id="A0AA90SN27"/>
<reference evidence="3 4" key="1">
    <citation type="journal article" date="2023" name="bioRxiv">
        <title>An intranuclear bacterial parasite of deep-sea mussels expresses apoptosis inhibitors acquired from its host.</title>
        <authorList>
            <person name="Gonzalez Porras M.A."/>
            <person name="Assie A."/>
            <person name="Tietjen M."/>
            <person name="Violette M."/>
            <person name="Kleiner M."/>
            <person name="Gruber-Vodicka H."/>
            <person name="Dubilier N."/>
            <person name="Leisch N."/>
        </authorList>
    </citation>
    <scope>NUCLEOTIDE SEQUENCE [LARGE SCALE GENOMIC DNA]</scope>
    <source>
        <strain evidence="3">IAP13</strain>
    </source>
</reference>
<protein>
    <submittedName>
        <fullName evidence="3">Uncharacterized protein</fullName>
    </submittedName>
</protein>
<proteinExistence type="predicted"/>
<feature type="compositionally biased region" description="Basic residues" evidence="1">
    <location>
        <begin position="340"/>
        <end position="352"/>
    </location>
</feature>
<comment type="caution">
    <text evidence="3">The sequence shown here is derived from an EMBL/GenBank/DDBJ whole genome shotgun (WGS) entry which is preliminary data.</text>
</comment>
<keyword evidence="4" id="KW-1185">Reference proteome</keyword>
<evidence type="ECO:0000313" key="4">
    <source>
        <dbReference type="Proteomes" id="UP001178148"/>
    </source>
</evidence>
<accession>A0AA90SN27</accession>
<name>A0AA90SN27_9GAMM</name>
<feature type="signal peptide" evidence="2">
    <location>
        <begin position="1"/>
        <end position="18"/>
    </location>
</feature>
<dbReference type="Proteomes" id="UP001178148">
    <property type="component" value="Unassembled WGS sequence"/>
</dbReference>
<evidence type="ECO:0000256" key="2">
    <source>
        <dbReference type="SAM" id="SignalP"/>
    </source>
</evidence>
<feature type="compositionally biased region" description="Basic and acidic residues" evidence="1">
    <location>
        <begin position="312"/>
        <end position="321"/>
    </location>
</feature>
<sequence>MKFLLCFPIVMTISFAFSQEMHLSSEFFDNNTAVIVPYKWRTPSNAEGESIPYKHRSEDQDCTFSFETYDMNTCEGYTQYLNKLGGHKLLYDWANSVTLKSTTCQLTNIQKLLDDHHENAFDPRISLDYDHTKNCYTITGAVRNDHPTIVAITKQIPQLNRWLAVSNDAYLSAYMFCVNHSKRIMDDINEAQETFNAKDPHNISIHTTLQYNMPIAVAMLEPNGGESCRIKHMITTPQAQLDKMKNIHTQGADEALLHYIIRKIQKEGRIKHVISTNHSYKDEDLIKKGWVEANTEKTEDIPVFEDIPNDTKLPEDNRIDEQPANEIKAPHSIEKPEDRRRKKRPSFCCFRK</sequence>
<feature type="compositionally biased region" description="Basic and acidic residues" evidence="1">
    <location>
        <begin position="328"/>
        <end position="339"/>
    </location>
</feature>